<evidence type="ECO:0000256" key="2">
    <source>
        <dbReference type="ARBA" id="ARBA00022729"/>
    </source>
</evidence>
<dbReference type="PANTHER" id="PTHR45982">
    <property type="entry name" value="REGULATOR OF CHROMOSOME CONDENSATION"/>
    <property type="match status" value="1"/>
</dbReference>
<reference evidence="7 8" key="1">
    <citation type="submission" date="2019-06" db="EMBL/GenBank/DDBJ databases">
        <title>Flavobacterium sp. MaA-Y11 from geoumgang.</title>
        <authorList>
            <person name="Jeong S."/>
        </authorList>
    </citation>
    <scope>NUCLEOTIDE SEQUENCE [LARGE SCALE GENOMIC DNA]</scope>
    <source>
        <strain evidence="7 8">MaA-Y11</strain>
    </source>
</reference>
<dbReference type="Pfam" id="PF25390">
    <property type="entry name" value="WD40_RLD"/>
    <property type="match status" value="1"/>
</dbReference>
<dbReference type="AlphaFoldDB" id="A0A501QH59"/>
<protein>
    <submittedName>
        <fullName evidence="7">T9SS type A sorting domain-containing protein</fullName>
    </submittedName>
</protein>
<reference evidence="7 8" key="2">
    <citation type="submission" date="2019-06" db="EMBL/GenBank/DDBJ databases">
        <authorList>
            <person name="Seo Y."/>
        </authorList>
    </citation>
    <scope>NUCLEOTIDE SEQUENCE [LARGE SCALE GENOMIC DNA]</scope>
    <source>
        <strain evidence="7 8">MaA-Y11</strain>
    </source>
</reference>
<name>A0A501QH59_9FLAO</name>
<keyword evidence="2 4" id="KW-0732">Signal</keyword>
<comment type="caution">
    <text evidence="7">The sequence shown here is derived from an EMBL/GenBank/DDBJ whole genome shotgun (WGS) entry which is preliminary data.</text>
</comment>
<gene>
    <name evidence="7" type="ORF">FJA49_05030</name>
</gene>
<organism evidence="7 8">
    <name type="scientific">Flavobacterium microcysteis</name>
    <dbReference type="NCBI Taxonomy" id="2596891"/>
    <lineage>
        <taxon>Bacteria</taxon>
        <taxon>Pseudomonadati</taxon>
        <taxon>Bacteroidota</taxon>
        <taxon>Flavobacteriia</taxon>
        <taxon>Flavobacteriales</taxon>
        <taxon>Flavobacteriaceae</taxon>
        <taxon>Flavobacterium</taxon>
    </lineage>
</organism>
<keyword evidence="1" id="KW-0344">Guanine-nucleotide releasing factor</keyword>
<dbReference type="RefSeq" id="WP_139999501.1">
    <property type="nucleotide sequence ID" value="NZ_VFJE01000051.1"/>
</dbReference>
<evidence type="ECO:0000256" key="4">
    <source>
        <dbReference type="SAM" id="SignalP"/>
    </source>
</evidence>
<evidence type="ECO:0000259" key="5">
    <source>
        <dbReference type="Pfam" id="PF18962"/>
    </source>
</evidence>
<dbReference type="PROSITE" id="PS00626">
    <property type="entry name" value="RCC1_2"/>
    <property type="match status" value="1"/>
</dbReference>
<dbReference type="Proteomes" id="UP000319175">
    <property type="component" value="Unassembled WGS sequence"/>
</dbReference>
<dbReference type="InterPro" id="IPR000408">
    <property type="entry name" value="Reg_chr_condens"/>
</dbReference>
<accession>A0A501QH59</accession>
<dbReference type="NCBIfam" id="TIGR04183">
    <property type="entry name" value="Por_Secre_tail"/>
    <property type="match status" value="1"/>
</dbReference>
<keyword evidence="8" id="KW-1185">Reference proteome</keyword>
<feature type="signal peptide" evidence="4">
    <location>
        <begin position="1"/>
        <end position="18"/>
    </location>
</feature>
<dbReference type="InterPro" id="IPR026444">
    <property type="entry name" value="Secre_tail"/>
</dbReference>
<proteinExistence type="predicted"/>
<feature type="domain" description="Secretion system C-terminal sorting" evidence="5">
    <location>
        <begin position="390"/>
        <end position="456"/>
    </location>
</feature>
<evidence type="ECO:0000313" key="7">
    <source>
        <dbReference type="EMBL" id="TPD71266.1"/>
    </source>
</evidence>
<dbReference type="SUPFAM" id="SSF50985">
    <property type="entry name" value="RCC1/BLIP-II"/>
    <property type="match status" value="2"/>
</dbReference>
<dbReference type="InterPro" id="IPR058923">
    <property type="entry name" value="RCC1-like_dom"/>
</dbReference>
<dbReference type="GO" id="GO:0005085">
    <property type="term" value="F:guanyl-nucleotide exchange factor activity"/>
    <property type="evidence" value="ECO:0007669"/>
    <property type="project" value="TreeGrafter"/>
</dbReference>
<dbReference type="OrthoDB" id="1081439at2"/>
<dbReference type="GO" id="GO:0005737">
    <property type="term" value="C:cytoplasm"/>
    <property type="evidence" value="ECO:0007669"/>
    <property type="project" value="TreeGrafter"/>
</dbReference>
<dbReference type="InterPro" id="IPR009091">
    <property type="entry name" value="RCC1/BLIP-II"/>
</dbReference>
<keyword evidence="3" id="KW-0677">Repeat</keyword>
<dbReference type="EMBL" id="VFJE01000051">
    <property type="protein sequence ID" value="TPD71266.1"/>
    <property type="molecule type" value="Genomic_DNA"/>
</dbReference>
<dbReference type="InterPro" id="IPR051553">
    <property type="entry name" value="Ran_GTPase-activating"/>
</dbReference>
<feature type="domain" description="RCC1-like" evidence="6">
    <location>
        <begin position="133"/>
        <end position="370"/>
    </location>
</feature>
<evidence type="ECO:0000313" key="8">
    <source>
        <dbReference type="Proteomes" id="UP000319175"/>
    </source>
</evidence>
<evidence type="ECO:0000256" key="1">
    <source>
        <dbReference type="ARBA" id="ARBA00022658"/>
    </source>
</evidence>
<sequence length="458" mass="48763">MKKTITLFLIFLSLQNYAQCWQTISSGLDHTLALKTDGTLWAWGDNQYGELGDGTVVSKNQPVQIGTANDWQKISAGNNFSLAIKNDGTLWAWGYNIYSQLGNGNVVNQRSPIKIGTATDWQSISAAPGLIGGHSMALKTNGTLWSWGNNFYGQLGDDTLTNKNQPVQIGTDTNWLAIAAGGAHSVAIKANGTLWAWGGNGLRQLGDGTNVDKRIPIQIGTATNWKSINVGYTHNFGIKTDGTLWAWGSGLDGRLGLGSASAAAIPTQVGTDNDWAKAIAGAEHSLALKTNGNLWSWGKNESGELGLGTNSTTDIMVPTQVNTNADKTLISAGRDFSQVMNSDGFLYATGLNTAGQLGDGTNTNKNTLTSVICASLGVNEFEAMKVNAHPNPVRNLLHLSYGQGITMVSIYNLLGQEILNKSIQDNEAVLDISALSPGTYLVKVSSTVNTQTLKIIKQ</sequence>
<feature type="chain" id="PRO_5021457052" evidence="4">
    <location>
        <begin position="19"/>
        <end position="458"/>
    </location>
</feature>
<dbReference type="PROSITE" id="PS50012">
    <property type="entry name" value="RCC1_3"/>
    <property type="match status" value="6"/>
</dbReference>
<dbReference type="Pfam" id="PF18962">
    <property type="entry name" value="Por_Secre_tail"/>
    <property type="match status" value="1"/>
</dbReference>
<dbReference type="PRINTS" id="PR00633">
    <property type="entry name" value="RCCNDNSATION"/>
</dbReference>
<evidence type="ECO:0000259" key="6">
    <source>
        <dbReference type="Pfam" id="PF25390"/>
    </source>
</evidence>
<evidence type="ECO:0000256" key="3">
    <source>
        <dbReference type="ARBA" id="ARBA00022737"/>
    </source>
</evidence>
<dbReference type="Pfam" id="PF00415">
    <property type="entry name" value="RCC1"/>
    <property type="match status" value="2"/>
</dbReference>
<dbReference type="PANTHER" id="PTHR45982:SF1">
    <property type="entry name" value="REGULATOR OF CHROMOSOME CONDENSATION"/>
    <property type="match status" value="1"/>
</dbReference>
<dbReference type="Gene3D" id="2.130.10.30">
    <property type="entry name" value="Regulator of chromosome condensation 1/beta-lactamase-inhibitor protein II"/>
    <property type="match status" value="3"/>
</dbReference>